<keyword evidence="1" id="KW-0378">Hydrolase</keyword>
<keyword evidence="2" id="KW-1185">Reference proteome</keyword>
<reference evidence="1" key="2">
    <citation type="submission" date="2022-01" db="EMBL/GenBank/DDBJ databases">
        <authorList>
            <person name="Yamashiro T."/>
            <person name="Shiraishi A."/>
            <person name="Satake H."/>
            <person name="Nakayama K."/>
        </authorList>
    </citation>
    <scope>NUCLEOTIDE SEQUENCE</scope>
</reference>
<dbReference type="SUPFAM" id="SSF63737">
    <property type="entry name" value="Leukotriene A4 hydrolase N-terminal domain"/>
    <property type="match status" value="1"/>
</dbReference>
<comment type="caution">
    <text evidence="1">The sequence shown here is derived from an EMBL/GenBank/DDBJ whole genome shotgun (WGS) entry which is preliminary data.</text>
</comment>
<dbReference type="Gene3D" id="3.30.2010.30">
    <property type="match status" value="1"/>
</dbReference>
<dbReference type="InterPro" id="IPR050344">
    <property type="entry name" value="Peptidase_M1_aminopeptidases"/>
</dbReference>
<protein>
    <submittedName>
        <fullName evidence="1">Aminopeptidase M1</fullName>
    </submittedName>
</protein>
<dbReference type="EMBL" id="BQNB010018637">
    <property type="protein sequence ID" value="GJT76581.1"/>
    <property type="molecule type" value="Genomic_DNA"/>
</dbReference>
<proteinExistence type="predicted"/>
<sequence length="108" mass="12246">MLVVEEKLNDNLKIVSYQESPIMSTYLVAVVVGLFDYVKDHTPDGTSHPFASSLSVCYHLTISYPFAKFKVKVYCQVGKANQWKFALDVAVKTLGIYKECFAEHFDTK</sequence>
<dbReference type="PANTHER" id="PTHR11533">
    <property type="entry name" value="PROTEASE M1 ZINC METALLOPROTEASE"/>
    <property type="match status" value="1"/>
</dbReference>
<name>A0ABQ5GLT9_9ASTR</name>
<dbReference type="PANTHER" id="PTHR11533:SF174">
    <property type="entry name" value="PUROMYCIN-SENSITIVE AMINOPEPTIDASE-RELATED"/>
    <property type="match status" value="1"/>
</dbReference>
<reference evidence="1" key="1">
    <citation type="journal article" date="2022" name="Int. J. Mol. Sci.">
        <title>Draft Genome of Tanacetum Coccineum: Genomic Comparison of Closely Related Tanacetum-Family Plants.</title>
        <authorList>
            <person name="Yamashiro T."/>
            <person name="Shiraishi A."/>
            <person name="Nakayama K."/>
            <person name="Satake H."/>
        </authorList>
    </citation>
    <scope>NUCLEOTIDE SEQUENCE</scope>
</reference>
<organism evidence="1 2">
    <name type="scientific">Tanacetum coccineum</name>
    <dbReference type="NCBI Taxonomy" id="301880"/>
    <lineage>
        <taxon>Eukaryota</taxon>
        <taxon>Viridiplantae</taxon>
        <taxon>Streptophyta</taxon>
        <taxon>Embryophyta</taxon>
        <taxon>Tracheophyta</taxon>
        <taxon>Spermatophyta</taxon>
        <taxon>Magnoliopsida</taxon>
        <taxon>eudicotyledons</taxon>
        <taxon>Gunneridae</taxon>
        <taxon>Pentapetalae</taxon>
        <taxon>asterids</taxon>
        <taxon>campanulids</taxon>
        <taxon>Asterales</taxon>
        <taxon>Asteraceae</taxon>
        <taxon>Asteroideae</taxon>
        <taxon>Anthemideae</taxon>
        <taxon>Anthemidinae</taxon>
        <taxon>Tanacetum</taxon>
    </lineage>
</organism>
<dbReference type="Gene3D" id="2.60.40.1730">
    <property type="entry name" value="tricorn interacting facor f3 domain"/>
    <property type="match status" value="1"/>
</dbReference>
<dbReference type="InterPro" id="IPR042097">
    <property type="entry name" value="Aminopeptidase_N-like_N_sf"/>
</dbReference>
<accession>A0ABQ5GLT9</accession>
<evidence type="ECO:0000313" key="1">
    <source>
        <dbReference type="EMBL" id="GJT76581.1"/>
    </source>
</evidence>
<dbReference type="GO" id="GO:0004177">
    <property type="term" value="F:aminopeptidase activity"/>
    <property type="evidence" value="ECO:0007669"/>
    <property type="project" value="UniProtKB-KW"/>
</dbReference>
<gene>
    <name evidence="1" type="ORF">Tco_1043306</name>
</gene>
<dbReference type="Proteomes" id="UP001151760">
    <property type="component" value="Unassembled WGS sequence"/>
</dbReference>
<keyword evidence="1" id="KW-0031">Aminopeptidase</keyword>
<keyword evidence="1" id="KW-0645">Protease</keyword>
<evidence type="ECO:0000313" key="2">
    <source>
        <dbReference type="Proteomes" id="UP001151760"/>
    </source>
</evidence>